<dbReference type="EnsemblPlants" id="OPUNC03G20350.1">
    <property type="protein sequence ID" value="OPUNC03G20350.1"/>
    <property type="gene ID" value="OPUNC03G20350"/>
</dbReference>
<keyword evidence="4" id="KW-1185">Reference proteome</keyword>
<dbReference type="HOGENOM" id="CLU_041221_0_0_1"/>
<dbReference type="PANTHER" id="PTHR33075:SF7">
    <property type="entry name" value="OS02G0303350 PROTEIN"/>
    <property type="match status" value="1"/>
</dbReference>
<evidence type="ECO:0000313" key="3">
    <source>
        <dbReference type="EnsemblPlants" id="OPUNC03G20350.1"/>
    </source>
</evidence>
<reference evidence="3" key="2">
    <citation type="submission" date="2018-05" db="EMBL/GenBank/DDBJ databases">
        <title>OpunRS2 (Oryza punctata Reference Sequence Version 2).</title>
        <authorList>
            <person name="Zhang J."/>
            <person name="Kudrna D."/>
            <person name="Lee S."/>
            <person name="Talag J."/>
            <person name="Welchert J."/>
            <person name="Wing R.A."/>
        </authorList>
    </citation>
    <scope>NUCLEOTIDE SEQUENCE [LARGE SCALE GENOMIC DNA]</scope>
</reference>
<organism evidence="3">
    <name type="scientific">Oryza punctata</name>
    <name type="common">Red rice</name>
    <dbReference type="NCBI Taxonomy" id="4537"/>
    <lineage>
        <taxon>Eukaryota</taxon>
        <taxon>Viridiplantae</taxon>
        <taxon>Streptophyta</taxon>
        <taxon>Embryophyta</taxon>
        <taxon>Tracheophyta</taxon>
        <taxon>Spermatophyta</taxon>
        <taxon>Magnoliopsida</taxon>
        <taxon>Liliopsida</taxon>
        <taxon>Poales</taxon>
        <taxon>Poaceae</taxon>
        <taxon>BOP clade</taxon>
        <taxon>Oryzoideae</taxon>
        <taxon>Oryzeae</taxon>
        <taxon>Oryzinae</taxon>
        <taxon>Oryza</taxon>
    </lineage>
</organism>
<evidence type="ECO:0000256" key="1">
    <source>
        <dbReference type="SAM" id="MobiDB-lite"/>
    </source>
</evidence>
<name>A0A0E0KF34_ORYPU</name>
<feature type="region of interest" description="Disordered" evidence="1">
    <location>
        <begin position="430"/>
        <end position="450"/>
    </location>
</feature>
<reference evidence="3" key="1">
    <citation type="submission" date="2015-04" db="UniProtKB">
        <authorList>
            <consortium name="EnsemblPlants"/>
        </authorList>
    </citation>
    <scope>IDENTIFICATION</scope>
</reference>
<proteinExistence type="predicted"/>
<protein>
    <recommendedName>
        <fullName evidence="2">DUF7597 domain-containing protein</fullName>
    </recommendedName>
</protein>
<dbReference type="Pfam" id="PF24530">
    <property type="entry name" value="DUF7597"/>
    <property type="match status" value="1"/>
</dbReference>
<dbReference type="OMA" id="DNNDANQ"/>
<dbReference type="PANTHER" id="PTHR33075">
    <property type="entry name" value="OS02G0499800 PROTEIN"/>
    <property type="match status" value="1"/>
</dbReference>
<accession>A0A0E0KF34</accession>
<evidence type="ECO:0000313" key="4">
    <source>
        <dbReference type="Proteomes" id="UP000026962"/>
    </source>
</evidence>
<sequence length="509" mass="56322">MVALTGNLSLNFGNWSNSMDSVHPAKLGLSKVAKLGLSKGQHLHPAGPHHRRHADTLPEDQWDEHQNEIGEFLEQVRNVQILASYPHQNAIAMFQIRSTVHRDALVLGLPLTRTEMHDQGPNWRNAPYNHWGWIMMLDFPLDFINFRNVNQAVSTFGELDWWYDADLLKGRLLARSGNSLMFVMVSLGLYVNTLNGEFADILPLDDDLPPGEGPVDLNVNFEDAPSWQFGNMTQHDNNDANQEWVPIPADVQAVSLSVSSYLAASSDSSAVSIISISSGEDEMVPSVDNSLVVQEGAVNVEHFKSLCQRFPQIMFDKNFVKDATFWDAFAGVQTGLSRDSDSAGPSDWENQVFSGSANSAFEDVIMPIPLVIVPPATNTVALTTPDHVISSVQSDLNTTRSTKKRTTGSVTPLVTTGLKRSSRVLAITDGHKGDDLMEPDPNQGIGKPRGKSVKKLKQVAHEVGLLFSGSTTRILIMQMTLLKLTGLQTIQSLFFRKWQLFFVVLPLRR</sequence>
<dbReference type="Gramene" id="OPUNC03G20350.1">
    <property type="protein sequence ID" value="OPUNC03G20350.1"/>
    <property type="gene ID" value="OPUNC03G20350"/>
</dbReference>
<evidence type="ECO:0000259" key="2">
    <source>
        <dbReference type="Pfam" id="PF24530"/>
    </source>
</evidence>
<dbReference type="InterPro" id="IPR056018">
    <property type="entry name" value="DUF7597"/>
</dbReference>
<feature type="domain" description="DUF7597" evidence="2">
    <location>
        <begin position="55"/>
        <end position="127"/>
    </location>
</feature>
<dbReference type="Proteomes" id="UP000026962">
    <property type="component" value="Chromosome 3"/>
</dbReference>
<dbReference type="AlphaFoldDB" id="A0A0E0KF34"/>